<dbReference type="InterPro" id="IPR041698">
    <property type="entry name" value="Methyltransf_25"/>
</dbReference>
<evidence type="ECO:0000259" key="1">
    <source>
        <dbReference type="Pfam" id="PF13649"/>
    </source>
</evidence>
<dbReference type="GO" id="GO:0008168">
    <property type="term" value="F:methyltransferase activity"/>
    <property type="evidence" value="ECO:0007669"/>
    <property type="project" value="UniProtKB-KW"/>
</dbReference>
<gene>
    <name evidence="2" type="ORF">SAMN04488505_110161</name>
</gene>
<dbReference type="EMBL" id="FOBB01000010">
    <property type="protein sequence ID" value="SEN44109.1"/>
    <property type="molecule type" value="Genomic_DNA"/>
</dbReference>
<reference evidence="2 3" key="1">
    <citation type="submission" date="2016-10" db="EMBL/GenBank/DDBJ databases">
        <authorList>
            <person name="de Groot N.N."/>
        </authorList>
    </citation>
    <scope>NUCLEOTIDE SEQUENCE [LARGE SCALE GENOMIC DNA]</scope>
    <source>
        <strain evidence="2 3">DSM 21039</strain>
    </source>
</reference>
<proteinExistence type="predicted"/>
<dbReference type="Pfam" id="PF13649">
    <property type="entry name" value="Methyltransf_25"/>
    <property type="match status" value="1"/>
</dbReference>
<feature type="domain" description="Methyltransferase" evidence="1">
    <location>
        <begin position="51"/>
        <end position="140"/>
    </location>
</feature>
<dbReference type="CDD" id="cd02440">
    <property type="entry name" value="AdoMet_MTases"/>
    <property type="match status" value="1"/>
</dbReference>
<dbReference type="PANTHER" id="PTHR42912">
    <property type="entry name" value="METHYLTRANSFERASE"/>
    <property type="match status" value="1"/>
</dbReference>
<keyword evidence="2" id="KW-0808">Transferase</keyword>
<organism evidence="2 3">
    <name type="scientific">Chitinophaga rupis</name>
    <dbReference type="NCBI Taxonomy" id="573321"/>
    <lineage>
        <taxon>Bacteria</taxon>
        <taxon>Pseudomonadati</taxon>
        <taxon>Bacteroidota</taxon>
        <taxon>Chitinophagia</taxon>
        <taxon>Chitinophagales</taxon>
        <taxon>Chitinophagaceae</taxon>
        <taxon>Chitinophaga</taxon>
    </lineage>
</organism>
<dbReference type="GO" id="GO:0032259">
    <property type="term" value="P:methylation"/>
    <property type="evidence" value="ECO:0007669"/>
    <property type="project" value="UniProtKB-KW"/>
</dbReference>
<sequence>MNSQEKVLHCYNTVADDYAVERWDELNKKHVDRLLLKEFAAANKDKGLCADFGCGPGQTTKFLYDNGMKNIVGTDLSPAMVSVARKLSPQINFETKDLLNIDYPSGHLGSALAFYAIVHFTLDQVKTCFGEINRVLKPGGDFLFSYHVGDEIVHFDKAHDKEVDIDLFFFKTDDIVELLYETGFNVIDAIERRPHKDMEYQTRRAYIWTEKK</sequence>
<dbReference type="InterPro" id="IPR029063">
    <property type="entry name" value="SAM-dependent_MTases_sf"/>
</dbReference>
<evidence type="ECO:0000313" key="3">
    <source>
        <dbReference type="Proteomes" id="UP000198984"/>
    </source>
</evidence>
<evidence type="ECO:0000313" key="2">
    <source>
        <dbReference type="EMBL" id="SEN44109.1"/>
    </source>
</evidence>
<dbReference type="InterPro" id="IPR050508">
    <property type="entry name" value="Methyltransf_Superfamily"/>
</dbReference>
<dbReference type="SUPFAM" id="SSF53335">
    <property type="entry name" value="S-adenosyl-L-methionine-dependent methyltransferases"/>
    <property type="match status" value="1"/>
</dbReference>
<dbReference type="OrthoDB" id="9789123at2"/>
<dbReference type="AlphaFoldDB" id="A0A1H8GJX0"/>
<keyword evidence="3" id="KW-1185">Reference proteome</keyword>
<protein>
    <submittedName>
        <fullName evidence="2">Methyltransferase domain-containing protein</fullName>
    </submittedName>
</protein>
<dbReference type="RefSeq" id="WP_089919812.1">
    <property type="nucleotide sequence ID" value="NZ_FOBB01000010.1"/>
</dbReference>
<dbReference type="STRING" id="573321.SAMN04488505_110161"/>
<accession>A0A1H8GJX0</accession>
<name>A0A1H8GJX0_9BACT</name>
<dbReference type="Proteomes" id="UP000198984">
    <property type="component" value="Unassembled WGS sequence"/>
</dbReference>
<dbReference type="Gene3D" id="3.40.50.150">
    <property type="entry name" value="Vaccinia Virus protein VP39"/>
    <property type="match status" value="1"/>
</dbReference>
<keyword evidence="2" id="KW-0489">Methyltransferase</keyword>